<dbReference type="SUPFAM" id="SSF52096">
    <property type="entry name" value="ClpP/crotonase"/>
    <property type="match status" value="1"/>
</dbReference>
<feature type="domain" description="Thiolase-like protein type 1 additional C-terminal" evidence="3">
    <location>
        <begin position="647"/>
        <end position="727"/>
    </location>
</feature>
<evidence type="ECO:0000313" key="4">
    <source>
        <dbReference type="EMBL" id="TVT51367.1"/>
    </source>
</evidence>
<dbReference type="InterPro" id="IPR023393">
    <property type="entry name" value="START-like_dom_sf"/>
</dbReference>
<dbReference type="EMBL" id="VJWX01000128">
    <property type="protein sequence ID" value="TVT51367.1"/>
    <property type="molecule type" value="Genomic_DNA"/>
</dbReference>
<dbReference type="Pfam" id="PF10604">
    <property type="entry name" value="Polyketide_cyc2"/>
    <property type="match status" value="1"/>
</dbReference>
<dbReference type="Gene3D" id="2.40.50.840">
    <property type="match status" value="1"/>
</dbReference>
<dbReference type="CDD" id="cd07812">
    <property type="entry name" value="SRPBCC"/>
    <property type="match status" value="1"/>
</dbReference>
<dbReference type="Pfam" id="PF00378">
    <property type="entry name" value="ECH_1"/>
    <property type="match status" value="1"/>
</dbReference>
<evidence type="ECO:0000256" key="2">
    <source>
        <dbReference type="RuleBase" id="RU003707"/>
    </source>
</evidence>
<dbReference type="Gene3D" id="1.10.12.10">
    <property type="entry name" value="Lyase 2-enoyl-coa Hydratase, Chain A, domain 2"/>
    <property type="match status" value="1"/>
</dbReference>
<dbReference type="Pfam" id="PF18313">
    <property type="entry name" value="TLP1_add_C"/>
    <property type="match status" value="1"/>
</dbReference>
<dbReference type="InterPro" id="IPR029045">
    <property type="entry name" value="ClpP/crotonase-like_dom_sf"/>
</dbReference>
<proteinExistence type="inferred from homology"/>
<dbReference type="SUPFAM" id="SSF53901">
    <property type="entry name" value="Thiolase-like"/>
    <property type="match status" value="2"/>
</dbReference>
<dbReference type="PANTHER" id="PTHR43802">
    <property type="entry name" value="ENOYL-COA HYDRATASE"/>
    <property type="match status" value="1"/>
</dbReference>
<gene>
    <name evidence="4" type="ORF">FNH05_15060</name>
</gene>
<reference evidence="4 5" key="1">
    <citation type="submission" date="2019-07" db="EMBL/GenBank/DDBJ databases">
        <authorList>
            <person name="Duangmal K."/>
            <person name="Teo W.F.A."/>
        </authorList>
    </citation>
    <scope>NUCLEOTIDE SEQUENCE [LARGE SCALE GENOMIC DNA]</scope>
    <source>
        <strain evidence="4 5">TBRC 6029</strain>
    </source>
</reference>
<comment type="caution">
    <text evidence="4">The sequence shown here is derived from an EMBL/GenBank/DDBJ whole genome shotgun (WGS) entry which is preliminary data.</text>
</comment>
<dbReference type="InterPro" id="IPR016039">
    <property type="entry name" value="Thiolase-like"/>
</dbReference>
<dbReference type="InterPro" id="IPR001753">
    <property type="entry name" value="Enoyl-CoA_hydra/iso"/>
</dbReference>
<evidence type="ECO:0000259" key="3">
    <source>
        <dbReference type="Pfam" id="PF18313"/>
    </source>
</evidence>
<dbReference type="Gene3D" id="3.90.226.10">
    <property type="entry name" value="2-enoyl-CoA Hydratase, Chain A, domain 1"/>
    <property type="match status" value="1"/>
</dbReference>
<dbReference type="SUPFAM" id="SSF55961">
    <property type="entry name" value="Bet v1-like"/>
    <property type="match status" value="1"/>
</dbReference>
<dbReference type="CDD" id="cd06558">
    <property type="entry name" value="crotonase-like"/>
    <property type="match status" value="1"/>
</dbReference>
<dbReference type="PANTHER" id="PTHR43802:SF1">
    <property type="entry name" value="IP11341P-RELATED"/>
    <property type="match status" value="1"/>
</dbReference>
<accession>A0A558CRI5</accession>
<keyword evidence="5" id="KW-1185">Reference proteome</keyword>
<dbReference type="InterPro" id="IPR018376">
    <property type="entry name" value="Enoyl-CoA_hyd/isom_CS"/>
</dbReference>
<dbReference type="PROSITE" id="PS00166">
    <property type="entry name" value="ENOYL_COA_HYDRATASE"/>
    <property type="match status" value="1"/>
</dbReference>
<comment type="similarity">
    <text evidence="1 2">Belongs to the enoyl-CoA hydratase/isomerase family.</text>
</comment>
<dbReference type="OrthoDB" id="4470569at2"/>
<dbReference type="InterPro" id="IPR040771">
    <property type="entry name" value="TLP1_add_C"/>
</dbReference>
<evidence type="ECO:0000256" key="1">
    <source>
        <dbReference type="ARBA" id="ARBA00005254"/>
    </source>
</evidence>
<dbReference type="NCBIfam" id="NF006100">
    <property type="entry name" value="PRK08252.1"/>
    <property type="match status" value="1"/>
</dbReference>
<reference evidence="4 5" key="2">
    <citation type="submission" date="2019-08" db="EMBL/GenBank/DDBJ databases">
        <title>Amycolatopsis acidicola sp. nov., isolated from peat swamp forest soil.</title>
        <authorList>
            <person name="Srisuk N."/>
        </authorList>
    </citation>
    <scope>NUCLEOTIDE SEQUENCE [LARGE SCALE GENOMIC DNA]</scope>
    <source>
        <strain evidence="4 5">TBRC 6029</strain>
    </source>
</reference>
<dbReference type="AlphaFoldDB" id="A0A558CRI5"/>
<sequence>MSTPKPSKHGLARARAQLRGLGQLARAVAANPELRREVIRGLLHRAGPAAPAASAESVAPAAQAGPAHTPPAGLAAFSSTARASRPVPATVEQTVAFLTEPARFPEWMTLHSGWRGEPPERAEAGLRFTQQAKIMGIPADLRWTVAEAGEDGLELRGTGPMGLTFGFWLTVRPHSGGAEVFFDAGLDGQPVKGPMGASVVRSLSEELDASLAKLADVLGRNAHTRPRRKPVLHRASGRTLDPATPVLVGAGQFVQREPGTLDPVALSVKALRRAAEDSGAGESLLAAADAVYSVASASWTYRDQSALVAREVGARPKETVQSSRFGGDGAQLLINAAAEAIASGDAEVVLVTGAEAGASLAAAQKRGARPDWPVQDDSVAPTRVLGIDKVANNPAEAGAGLGAPIYMYALIESAVRASLGRDPAAHQRAIGELWSRFSSVASANRHAWQPTALSAEEIARPSADNRMVSAPYTKLLCANLQVDLASGLILCSVAAAEAAGVPQDKWVFPHAGASGHDEWFVSERASLAASPAIRAIGRAALGHAGVSIEDVEEVDLYSCFPSAVQIAARELGLPTDDPARPLTVTGGLTFAGGPGNNYGSHAVAVLVQRLRDEPGAFGLSTSLGWYATKHSIGVYSATPPQRPFRHLQPIVENPPSRPVRTDHAGPGVLEAYTVPYSRDGEPEAAVLSVLTPDGARVLLRSTQPEILEALTGADDPVRRPVEVAADGAVTFTGTDRRSLPAPPPAPVLVERRGPVTVITLNRPEVRNAVNLAMAEALERAIDAFEADPDAQVAVLTGAGGAFCSGMDLKGAARGEFPMTEKRGPLGLAAKPPVKPLIAAVEGHALAGGCELALVADLIVAAEDAQFGIPEPKRGLAAAAGGVLRLRERLPRNVAMELALTGDPMPAARLAELGLINALAPAGKVLDAALDLAGRIAVNAPVSVRVSKRIVDEAVDWTTEEAFRRQGDIASAAVLSEDATEGVLAFTEKRPPVWKGR</sequence>
<dbReference type="InterPro" id="IPR019587">
    <property type="entry name" value="Polyketide_cyclase/dehydratase"/>
</dbReference>
<protein>
    <submittedName>
        <fullName evidence="4">Crotonase/enoyl-CoA hydratase family protein</fullName>
    </submittedName>
</protein>
<dbReference type="Gene3D" id="3.40.47.10">
    <property type="match status" value="1"/>
</dbReference>
<dbReference type="RefSeq" id="WP_144588615.1">
    <property type="nucleotide sequence ID" value="NZ_VJWX01000128.1"/>
</dbReference>
<dbReference type="GO" id="GO:0016746">
    <property type="term" value="F:acyltransferase activity"/>
    <property type="evidence" value="ECO:0007669"/>
    <property type="project" value="InterPro"/>
</dbReference>
<organism evidence="4 5">
    <name type="scientific">Amycolatopsis rhizosphaerae</name>
    <dbReference type="NCBI Taxonomy" id="2053003"/>
    <lineage>
        <taxon>Bacteria</taxon>
        <taxon>Bacillati</taxon>
        <taxon>Actinomycetota</taxon>
        <taxon>Actinomycetes</taxon>
        <taxon>Pseudonocardiales</taxon>
        <taxon>Pseudonocardiaceae</taxon>
        <taxon>Amycolatopsis</taxon>
    </lineage>
</organism>
<dbReference type="Gene3D" id="3.30.530.20">
    <property type="match status" value="1"/>
</dbReference>
<name>A0A558CRI5_9PSEU</name>
<dbReference type="InterPro" id="IPR014748">
    <property type="entry name" value="Enoyl-CoA_hydra_C"/>
</dbReference>
<evidence type="ECO:0000313" key="5">
    <source>
        <dbReference type="Proteomes" id="UP000320011"/>
    </source>
</evidence>
<dbReference type="Proteomes" id="UP000320011">
    <property type="component" value="Unassembled WGS sequence"/>
</dbReference>